<dbReference type="EMBL" id="CP031222">
    <property type="protein sequence ID" value="AXI01903.1"/>
    <property type="molecule type" value="Genomic_DNA"/>
</dbReference>
<dbReference type="InterPro" id="IPR036388">
    <property type="entry name" value="WH-like_DNA-bd_sf"/>
</dbReference>
<feature type="domain" description="ANTAR" evidence="3">
    <location>
        <begin position="360"/>
        <end position="421"/>
    </location>
</feature>
<dbReference type="PROSITE" id="PS50921">
    <property type="entry name" value="ANTAR"/>
    <property type="match status" value="1"/>
</dbReference>
<dbReference type="Pfam" id="PF03861">
    <property type="entry name" value="ANTAR"/>
    <property type="match status" value="1"/>
</dbReference>
<dbReference type="AlphaFoldDB" id="A0A345P3P4"/>
<dbReference type="PROSITE" id="PS50906">
    <property type="entry name" value="NIT"/>
    <property type="match status" value="1"/>
</dbReference>
<dbReference type="InterPro" id="IPR005561">
    <property type="entry name" value="ANTAR"/>
</dbReference>
<evidence type="ECO:0000313" key="4">
    <source>
        <dbReference type="EMBL" id="AXI01903.1"/>
    </source>
</evidence>
<dbReference type="InterPro" id="IPR010910">
    <property type="entry name" value="Nitrate/nitrite_sensing_bac"/>
</dbReference>
<accession>A0A345P3P4</accession>
<evidence type="ECO:0000259" key="3">
    <source>
        <dbReference type="PROSITE" id="PS50921"/>
    </source>
</evidence>
<keyword evidence="1" id="KW-0175">Coiled coil</keyword>
<organism evidence="4 5">
    <name type="scientific">Aquirhabdus parva</name>
    <dbReference type="NCBI Taxonomy" id="2283318"/>
    <lineage>
        <taxon>Bacteria</taxon>
        <taxon>Pseudomonadati</taxon>
        <taxon>Pseudomonadota</taxon>
        <taxon>Gammaproteobacteria</taxon>
        <taxon>Moraxellales</taxon>
        <taxon>Moraxellaceae</taxon>
        <taxon>Aquirhabdus</taxon>
    </lineage>
</organism>
<dbReference type="RefSeq" id="WP_114898013.1">
    <property type="nucleotide sequence ID" value="NZ_CP031222.1"/>
</dbReference>
<dbReference type="SUPFAM" id="SSF52172">
    <property type="entry name" value="CheY-like"/>
    <property type="match status" value="1"/>
</dbReference>
<dbReference type="Proteomes" id="UP000253940">
    <property type="component" value="Chromosome"/>
</dbReference>
<dbReference type="KEGG" id="mbah:HYN46_02815"/>
<evidence type="ECO:0000259" key="2">
    <source>
        <dbReference type="PROSITE" id="PS50906"/>
    </source>
</evidence>
<name>A0A345P3P4_9GAMM</name>
<gene>
    <name evidence="4" type="ORF">HYN46_02815</name>
</gene>
<dbReference type="InterPro" id="IPR011006">
    <property type="entry name" value="CheY-like_superfamily"/>
</dbReference>
<dbReference type="InterPro" id="IPR013587">
    <property type="entry name" value="Nitrate/nitrite_sensing"/>
</dbReference>
<evidence type="ECO:0000256" key="1">
    <source>
        <dbReference type="SAM" id="Coils"/>
    </source>
</evidence>
<feature type="domain" description="NIT" evidence="2">
    <location>
        <begin position="37"/>
        <end position="291"/>
    </location>
</feature>
<dbReference type="Pfam" id="PF08376">
    <property type="entry name" value="NIT"/>
    <property type="match status" value="1"/>
</dbReference>
<protein>
    <submittedName>
        <fullName evidence="4">ANTAR domain-containing protein</fullName>
    </submittedName>
</protein>
<evidence type="ECO:0000313" key="5">
    <source>
        <dbReference type="Proteomes" id="UP000253940"/>
    </source>
</evidence>
<dbReference type="GO" id="GO:0003723">
    <property type="term" value="F:RNA binding"/>
    <property type="evidence" value="ECO:0007669"/>
    <property type="project" value="InterPro"/>
</dbReference>
<reference evidence="4 5" key="1">
    <citation type="submission" date="2018-07" db="EMBL/GenBank/DDBJ databases">
        <title>Genome sequencing of Moraxellaceae gen. HYN0046.</title>
        <authorList>
            <person name="Kim M."/>
            <person name="Yi H."/>
        </authorList>
    </citation>
    <scope>NUCLEOTIDE SEQUENCE [LARGE SCALE GENOMIC DNA]</scope>
    <source>
        <strain evidence="4 5">HYN0046</strain>
    </source>
</reference>
<sequence>MSKSLVPPLSATDFLIASKQSEIQSLEYFLNMGQLVVMVSDLIHALQKERGASNLYLGSRGQHYAEVLIDYTHQTDDQIFEFDQTLKQIQSEITEHAGNGRLLNRIAYALHALANLPQFRAQVQQQKIQTHAAVMVYSGIIAGLLSIVFETADAAVDPTIARVLVALYNLMQGKELTGQERAVGSAGFSSGQFSAEQRERLQYLIDGQERCFELFHEFTEPTSYALYLQYAQSPYRAEIDRLRGLALSDPPLTIDPRVGDQWFKLLTQHIDSLKIVELGLQGHLQRLCSQRVLDAKKTLTQHQALIDTLETHPEESFIVMLSSTQSQNPAALQDYTHPEGFGPKLGRSVLELVQNQAQSLQQMHDELTAARTALEEKKLQEKAKVLLMKHRKLTEDQAHKLLRQMAMDQGKRLTDIARHVVEMAQGQRK</sequence>
<dbReference type="SMART" id="SM01012">
    <property type="entry name" value="ANTAR"/>
    <property type="match status" value="1"/>
</dbReference>
<dbReference type="OrthoDB" id="9782798at2"/>
<proteinExistence type="predicted"/>
<keyword evidence="5" id="KW-1185">Reference proteome</keyword>
<feature type="coiled-coil region" evidence="1">
    <location>
        <begin position="350"/>
        <end position="384"/>
    </location>
</feature>
<dbReference type="Gene3D" id="1.10.10.10">
    <property type="entry name" value="Winged helix-like DNA-binding domain superfamily/Winged helix DNA-binding domain"/>
    <property type="match status" value="1"/>
</dbReference>